<proteinExistence type="predicted"/>
<accession>X1HNC5</accession>
<comment type="caution">
    <text evidence="1">The sequence shown here is derived from an EMBL/GenBank/DDBJ whole genome shotgun (WGS) entry which is preliminary data.</text>
</comment>
<name>X1HNC5_9ZZZZ</name>
<sequence>MKTCKEWVNYFDEKYGRQQFNVACGLEQAYKHSLKEKYCAECGSMENLIKQSASAWINLEYYLCTDCDNYYKNK</sequence>
<dbReference type="EMBL" id="BARU01029785">
    <property type="protein sequence ID" value="GAH70957.1"/>
    <property type="molecule type" value="Genomic_DNA"/>
</dbReference>
<evidence type="ECO:0000313" key="1">
    <source>
        <dbReference type="EMBL" id="GAH70957.1"/>
    </source>
</evidence>
<gene>
    <name evidence="1" type="ORF">S03H2_47338</name>
</gene>
<reference evidence="1" key="1">
    <citation type="journal article" date="2014" name="Front. Microbiol.">
        <title>High frequency of phylogenetically diverse reductive dehalogenase-homologous genes in deep subseafloor sedimentary metagenomes.</title>
        <authorList>
            <person name="Kawai M."/>
            <person name="Futagami T."/>
            <person name="Toyoda A."/>
            <person name="Takaki Y."/>
            <person name="Nishi S."/>
            <person name="Hori S."/>
            <person name="Arai W."/>
            <person name="Tsubouchi T."/>
            <person name="Morono Y."/>
            <person name="Uchiyama I."/>
            <person name="Ito T."/>
            <person name="Fujiyama A."/>
            <person name="Inagaki F."/>
            <person name="Takami H."/>
        </authorList>
    </citation>
    <scope>NUCLEOTIDE SEQUENCE</scope>
    <source>
        <strain evidence="1">Expedition CK06-06</strain>
    </source>
</reference>
<protein>
    <submittedName>
        <fullName evidence="1">Uncharacterized protein</fullName>
    </submittedName>
</protein>
<dbReference type="AlphaFoldDB" id="X1HNC5"/>
<organism evidence="1">
    <name type="scientific">marine sediment metagenome</name>
    <dbReference type="NCBI Taxonomy" id="412755"/>
    <lineage>
        <taxon>unclassified sequences</taxon>
        <taxon>metagenomes</taxon>
        <taxon>ecological metagenomes</taxon>
    </lineage>
</organism>